<accession>A0A5Q2MW56</accession>
<gene>
    <name evidence="2" type="primary">spoIIM</name>
    <name evidence="2" type="ORF">FTV88_0349</name>
</gene>
<protein>
    <submittedName>
        <fullName evidence="2">Stage II sporulation protein M</fullName>
    </submittedName>
</protein>
<dbReference type="InterPro" id="IPR014196">
    <property type="entry name" value="SpoIIM"/>
</dbReference>
<dbReference type="KEGG" id="hcv:FTV88_0349"/>
<proteinExistence type="predicted"/>
<feature type="transmembrane region" description="Helical" evidence="1">
    <location>
        <begin position="12"/>
        <end position="35"/>
    </location>
</feature>
<organism evidence="2 3">
    <name type="scientific">Heliorestis convoluta</name>
    <dbReference type="NCBI Taxonomy" id="356322"/>
    <lineage>
        <taxon>Bacteria</taxon>
        <taxon>Bacillati</taxon>
        <taxon>Bacillota</taxon>
        <taxon>Clostridia</taxon>
        <taxon>Eubacteriales</taxon>
        <taxon>Heliobacteriaceae</taxon>
        <taxon>Heliorestis</taxon>
    </lineage>
</organism>
<name>A0A5Q2MW56_9FIRM</name>
<feature type="transmembrane region" description="Helical" evidence="1">
    <location>
        <begin position="80"/>
        <end position="102"/>
    </location>
</feature>
<keyword evidence="1" id="KW-1133">Transmembrane helix</keyword>
<dbReference type="InterPro" id="IPR002798">
    <property type="entry name" value="SpoIIM-like"/>
</dbReference>
<dbReference type="Pfam" id="PF01944">
    <property type="entry name" value="SpoIIM"/>
    <property type="match status" value="1"/>
</dbReference>
<evidence type="ECO:0000256" key="1">
    <source>
        <dbReference type="SAM" id="Phobius"/>
    </source>
</evidence>
<reference evidence="3" key="1">
    <citation type="submission" date="2019-11" db="EMBL/GenBank/DDBJ databases">
        <title>Genome sequence of Heliorestis convoluta strain HH, an alkaliphilic and minimalistic phototrophic bacterium from a soda lake in Egypt.</title>
        <authorList>
            <person name="Dewey E.D."/>
            <person name="Stokes L.M."/>
            <person name="Burchell B.M."/>
            <person name="Shaffer K.N."/>
            <person name="Huntington A.M."/>
            <person name="Baker J.M."/>
            <person name="Nadendla S."/>
            <person name="Giglio M.G."/>
            <person name="Touchman J.W."/>
            <person name="Blankenship R.E."/>
            <person name="Madigan M.T."/>
            <person name="Sattley W.M."/>
        </authorList>
    </citation>
    <scope>NUCLEOTIDE SEQUENCE [LARGE SCALE GENOMIC DNA]</scope>
    <source>
        <strain evidence="3">HH</strain>
    </source>
</reference>
<keyword evidence="1" id="KW-0472">Membrane</keyword>
<evidence type="ECO:0000313" key="2">
    <source>
        <dbReference type="EMBL" id="QGG46528.1"/>
    </source>
</evidence>
<keyword evidence="3" id="KW-1185">Reference proteome</keyword>
<dbReference type="Proteomes" id="UP000366051">
    <property type="component" value="Chromosome"/>
</dbReference>
<dbReference type="EMBL" id="CP045875">
    <property type="protein sequence ID" value="QGG46528.1"/>
    <property type="molecule type" value="Genomic_DNA"/>
</dbReference>
<dbReference type="PIRSF" id="PIRSF038973">
    <property type="entry name" value="SpoIIM"/>
    <property type="match status" value="1"/>
</dbReference>
<dbReference type="OrthoDB" id="1707382at2"/>
<sequence length="203" mass="22139">MLRTIKVLMYHFNLHWSFYLAIVVVISAGIAIGAIGARALPPEQLEILSTRISDAFYIVQSGLDYHSLAYVAITRNLTVIGLILFLGLTVLGLPFIVALLFFRGFVLGFTASFLMLTREDGIFIVLLSLVPSSLLFIPALAITGAIALAFSLWLIKGRQDSSISLGKALMLYMTVGGATLLIAIIAALLDAYVSPLFLRWFVL</sequence>
<feature type="transmembrane region" description="Helical" evidence="1">
    <location>
        <begin position="122"/>
        <end position="155"/>
    </location>
</feature>
<dbReference type="NCBIfam" id="TIGR02831">
    <property type="entry name" value="spo_II_M"/>
    <property type="match status" value="1"/>
</dbReference>
<evidence type="ECO:0000313" key="3">
    <source>
        <dbReference type="Proteomes" id="UP000366051"/>
    </source>
</evidence>
<dbReference type="AlphaFoldDB" id="A0A5Q2MW56"/>
<feature type="transmembrane region" description="Helical" evidence="1">
    <location>
        <begin position="167"/>
        <end position="189"/>
    </location>
</feature>
<keyword evidence="1" id="KW-0812">Transmembrane</keyword>
<dbReference type="RefSeq" id="WP_153724087.1">
    <property type="nucleotide sequence ID" value="NZ_CP045875.1"/>
</dbReference>